<evidence type="ECO:0000313" key="2">
    <source>
        <dbReference type="Proteomes" id="UP001056778"/>
    </source>
</evidence>
<sequence>MYEKKTHRTLSANSNLDFFLECACMGEMLGSLAVAGGEDEPVLEDKLPARPRPSFAAATWCAEIASVGESTIDITYTNVPLLDGRIVGGSPVTIEDYPYQVFVQLLGSHRCGGAIISDRYIISAAHCFTIWPTAWHAVRAGSTFHNSGGQIKPKQFPISSDCKNSYQNIRPNEHPVFNFSCDKQELIPDLKCLDTTMMTDGIDEF</sequence>
<gene>
    <name evidence="1" type="ORF">MML48_6g00015872</name>
</gene>
<keyword evidence="2" id="KW-1185">Reference proteome</keyword>
<reference evidence="1" key="1">
    <citation type="submission" date="2022-04" db="EMBL/GenBank/DDBJ databases">
        <title>Chromosome-scale genome assembly of Holotrichia oblita Faldermann.</title>
        <authorList>
            <person name="Rongchong L."/>
        </authorList>
    </citation>
    <scope>NUCLEOTIDE SEQUENCE</scope>
    <source>
        <strain evidence="1">81SQS9</strain>
    </source>
</reference>
<evidence type="ECO:0000313" key="1">
    <source>
        <dbReference type="EMBL" id="KAI4459189.1"/>
    </source>
</evidence>
<comment type="caution">
    <text evidence="1">The sequence shown here is derived from an EMBL/GenBank/DDBJ whole genome shotgun (WGS) entry which is preliminary data.</text>
</comment>
<protein>
    <submittedName>
        <fullName evidence="1">Polyserase-related</fullName>
    </submittedName>
</protein>
<dbReference type="EMBL" id="CM043020">
    <property type="protein sequence ID" value="KAI4459189.1"/>
    <property type="molecule type" value="Genomic_DNA"/>
</dbReference>
<organism evidence="1 2">
    <name type="scientific">Holotrichia oblita</name>
    <name type="common">Chafer beetle</name>
    <dbReference type="NCBI Taxonomy" id="644536"/>
    <lineage>
        <taxon>Eukaryota</taxon>
        <taxon>Metazoa</taxon>
        <taxon>Ecdysozoa</taxon>
        <taxon>Arthropoda</taxon>
        <taxon>Hexapoda</taxon>
        <taxon>Insecta</taxon>
        <taxon>Pterygota</taxon>
        <taxon>Neoptera</taxon>
        <taxon>Endopterygota</taxon>
        <taxon>Coleoptera</taxon>
        <taxon>Polyphaga</taxon>
        <taxon>Scarabaeiformia</taxon>
        <taxon>Scarabaeidae</taxon>
        <taxon>Melolonthinae</taxon>
        <taxon>Holotrichia</taxon>
    </lineage>
</organism>
<name>A0ACB9SXQ4_HOLOL</name>
<proteinExistence type="predicted"/>
<accession>A0ACB9SXQ4</accession>
<dbReference type="Proteomes" id="UP001056778">
    <property type="component" value="Chromosome 6"/>
</dbReference>